<dbReference type="EMBL" id="OC916874">
    <property type="protein sequence ID" value="CAD7645504.1"/>
    <property type="molecule type" value="Genomic_DNA"/>
</dbReference>
<organism evidence="16">
    <name type="scientific">Oppiella nova</name>
    <dbReference type="NCBI Taxonomy" id="334625"/>
    <lineage>
        <taxon>Eukaryota</taxon>
        <taxon>Metazoa</taxon>
        <taxon>Ecdysozoa</taxon>
        <taxon>Arthropoda</taxon>
        <taxon>Chelicerata</taxon>
        <taxon>Arachnida</taxon>
        <taxon>Acari</taxon>
        <taxon>Acariformes</taxon>
        <taxon>Sarcoptiformes</taxon>
        <taxon>Oribatida</taxon>
        <taxon>Brachypylina</taxon>
        <taxon>Oppioidea</taxon>
        <taxon>Oppiidae</taxon>
        <taxon>Oppiella</taxon>
    </lineage>
</organism>
<feature type="transmembrane region" description="Helical" evidence="15">
    <location>
        <begin position="273"/>
        <end position="294"/>
    </location>
</feature>
<evidence type="ECO:0000256" key="2">
    <source>
        <dbReference type="ARBA" id="ARBA00012543"/>
    </source>
</evidence>
<evidence type="ECO:0000256" key="12">
    <source>
        <dbReference type="ARBA" id="ARBA00048014"/>
    </source>
</evidence>
<feature type="region of interest" description="Disordered" evidence="14">
    <location>
        <begin position="69"/>
        <end position="95"/>
    </location>
</feature>
<dbReference type="CDD" id="cd04190">
    <property type="entry name" value="Chitin_synth_C"/>
    <property type="match status" value="1"/>
</dbReference>
<evidence type="ECO:0000256" key="13">
    <source>
        <dbReference type="SAM" id="Coils"/>
    </source>
</evidence>
<dbReference type="GO" id="GO:0005886">
    <property type="term" value="C:plasma membrane"/>
    <property type="evidence" value="ECO:0007669"/>
    <property type="project" value="UniProtKB-SubCell"/>
</dbReference>
<feature type="transmembrane region" description="Helical" evidence="15">
    <location>
        <begin position="790"/>
        <end position="811"/>
    </location>
</feature>
<dbReference type="EC" id="2.4.1.16" evidence="2"/>
<feature type="coiled-coil region" evidence="13">
    <location>
        <begin position="942"/>
        <end position="969"/>
    </location>
</feature>
<accession>A0A7R9LPI9</accession>
<dbReference type="PANTHER" id="PTHR22914">
    <property type="entry name" value="CHITIN SYNTHASE"/>
    <property type="match status" value="1"/>
</dbReference>
<dbReference type="PANTHER" id="PTHR22914:SF42">
    <property type="entry name" value="CHITIN SYNTHASE"/>
    <property type="match status" value="1"/>
</dbReference>
<feature type="non-terminal residue" evidence="16">
    <location>
        <position position="1069"/>
    </location>
</feature>
<evidence type="ECO:0000256" key="4">
    <source>
        <dbReference type="ARBA" id="ARBA00022676"/>
    </source>
</evidence>
<evidence type="ECO:0000256" key="1">
    <source>
        <dbReference type="ARBA" id="ARBA00004651"/>
    </source>
</evidence>
<evidence type="ECO:0000313" key="16">
    <source>
        <dbReference type="EMBL" id="CAD7645504.1"/>
    </source>
</evidence>
<comment type="catalytic activity">
    <reaction evidence="12">
        <text>[(1-&gt;4)-N-acetyl-beta-D-glucosaminyl](n) + UDP-N-acetyl-alpha-D-glucosamine = [(1-&gt;4)-N-acetyl-beta-D-glucosaminyl](n+1) + UDP + H(+)</text>
        <dbReference type="Rhea" id="RHEA:16637"/>
        <dbReference type="Rhea" id="RHEA-COMP:9593"/>
        <dbReference type="Rhea" id="RHEA-COMP:9595"/>
        <dbReference type="ChEBI" id="CHEBI:15378"/>
        <dbReference type="ChEBI" id="CHEBI:17029"/>
        <dbReference type="ChEBI" id="CHEBI:57705"/>
        <dbReference type="ChEBI" id="CHEBI:58223"/>
        <dbReference type="EC" id="2.4.1.16"/>
    </reaction>
</comment>
<keyword evidence="17" id="KW-1185">Reference proteome</keyword>
<feature type="transmembrane region" description="Helical" evidence="15">
    <location>
        <begin position="183"/>
        <end position="207"/>
    </location>
</feature>
<feature type="compositionally biased region" description="Acidic residues" evidence="14">
    <location>
        <begin position="1056"/>
        <end position="1069"/>
    </location>
</feature>
<evidence type="ECO:0000256" key="6">
    <source>
        <dbReference type="ARBA" id="ARBA00022692"/>
    </source>
</evidence>
<dbReference type="InterPro" id="IPR004835">
    <property type="entry name" value="Chitin_synth"/>
</dbReference>
<dbReference type="GO" id="GO:0004100">
    <property type="term" value="F:chitin synthase activity"/>
    <property type="evidence" value="ECO:0007669"/>
    <property type="project" value="UniProtKB-EC"/>
</dbReference>
<dbReference type="SUPFAM" id="SSF53448">
    <property type="entry name" value="Nucleotide-diphospho-sugar transferases"/>
    <property type="match status" value="1"/>
</dbReference>
<feature type="transmembrane region" description="Helical" evidence="15">
    <location>
        <begin position="330"/>
        <end position="351"/>
    </location>
</feature>
<protein>
    <recommendedName>
        <fullName evidence="2">chitin synthase</fullName>
        <ecNumber evidence="2">2.4.1.16</ecNumber>
    </recommendedName>
</protein>
<evidence type="ECO:0000256" key="14">
    <source>
        <dbReference type="SAM" id="MobiDB-lite"/>
    </source>
</evidence>
<keyword evidence="7 15" id="KW-1133">Transmembrane helix</keyword>
<feature type="region of interest" description="Disordered" evidence="14">
    <location>
        <begin position="1031"/>
        <end position="1069"/>
    </location>
</feature>
<evidence type="ECO:0000256" key="3">
    <source>
        <dbReference type="ARBA" id="ARBA00022475"/>
    </source>
</evidence>
<evidence type="ECO:0000256" key="7">
    <source>
        <dbReference type="ARBA" id="ARBA00022989"/>
    </source>
</evidence>
<feature type="transmembrane region" description="Helical" evidence="15">
    <location>
        <begin position="845"/>
        <end position="866"/>
    </location>
</feature>
<evidence type="ECO:0000256" key="11">
    <source>
        <dbReference type="ARBA" id="ARBA00046329"/>
    </source>
</evidence>
<evidence type="ECO:0000256" key="9">
    <source>
        <dbReference type="ARBA" id="ARBA00023136"/>
    </source>
</evidence>
<dbReference type="Pfam" id="PF03142">
    <property type="entry name" value="Chitin_synth_2"/>
    <property type="match status" value="1"/>
</dbReference>
<feature type="transmembrane region" description="Helical" evidence="15">
    <location>
        <begin position="878"/>
        <end position="898"/>
    </location>
</feature>
<keyword evidence="6 15" id="KW-0812">Transmembrane</keyword>
<feature type="transmembrane region" description="Helical" evidence="15">
    <location>
        <begin position="910"/>
        <end position="929"/>
    </location>
</feature>
<keyword evidence="10" id="KW-0325">Glycoprotein</keyword>
<dbReference type="Proteomes" id="UP000728032">
    <property type="component" value="Unassembled WGS sequence"/>
</dbReference>
<dbReference type="OrthoDB" id="370884at2759"/>
<evidence type="ECO:0000256" key="15">
    <source>
        <dbReference type="SAM" id="Phobius"/>
    </source>
</evidence>
<dbReference type="FunFam" id="3.90.550.10:FF:000139">
    <property type="entry name" value="Chitin synthase 8"/>
    <property type="match status" value="1"/>
</dbReference>
<feature type="transmembrane region" description="Helical" evidence="15">
    <location>
        <begin position="823"/>
        <end position="840"/>
    </location>
</feature>
<name>A0A7R9LPI9_9ACAR</name>
<keyword evidence="3" id="KW-1003">Cell membrane</keyword>
<gene>
    <name evidence="16" type="ORF">ONB1V03_LOCUS5245</name>
</gene>
<dbReference type="EMBL" id="CAJPVJ010002049">
    <property type="protein sequence ID" value="CAG2165707.1"/>
    <property type="molecule type" value="Genomic_DNA"/>
</dbReference>
<evidence type="ECO:0000256" key="10">
    <source>
        <dbReference type="ARBA" id="ARBA00023180"/>
    </source>
</evidence>
<dbReference type="InterPro" id="IPR029044">
    <property type="entry name" value="Nucleotide-diphossugar_trans"/>
</dbReference>
<evidence type="ECO:0000256" key="5">
    <source>
        <dbReference type="ARBA" id="ARBA00022679"/>
    </source>
</evidence>
<comment type="similarity">
    <text evidence="11">Belongs to the chitin synthase family. Class IV subfamily.</text>
</comment>
<keyword evidence="5" id="KW-0808">Transferase</keyword>
<proteinExistence type="inferred from homology"/>
<keyword evidence="4" id="KW-0328">Glycosyltransferase</keyword>
<reference evidence="16" key="1">
    <citation type="submission" date="2020-11" db="EMBL/GenBank/DDBJ databases">
        <authorList>
            <person name="Tran Van P."/>
        </authorList>
    </citation>
    <scope>NUCLEOTIDE SEQUENCE</scope>
</reference>
<feature type="compositionally biased region" description="Polar residues" evidence="14">
    <location>
        <begin position="72"/>
        <end position="81"/>
    </location>
</feature>
<evidence type="ECO:0000256" key="8">
    <source>
        <dbReference type="ARBA" id="ARBA00023054"/>
    </source>
</evidence>
<keyword evidence="8 13" id="KW-0175">Coiled coil</keyword>
<comment type="subcellular location">
    <subcellularLocation>
        <location evidence="1">Cell membrane</location>
        <topology evidence="1">Multi-pass membrane protein</topology>
    </subcellularLocation>
</comment>
<dbReference type="AlphaFoldDB" id="A0A7R9LPI9"/>
<keyword evidence="9 15" id="KW-0472">Membrane</keyword>
<sequence length="1069" mass="122792">MSIIWKPRPPSFPPNDRIPYTAAEVNEFDNIEDLNIRYNEEITEPKETFEYYYDQRSPLEAGDSVALRQKQRNPMVSTGVRSNDEESNADNQSRNVRFSAFRAQEGIDNDVFDPEEGVVLRRKTNSNNDHDLNKDFDFDFEDINLNNEEEEKPWDVFKTLPPPDADETLDGAWVEFFVKCAKIFTYFLTFVVTLMSAVLSKSLILLMTSMIRVNQTVPICSDHYFDIEPELDIKNRYNVIYEATDPTRIAWICVTYICYAFAKFACKIHIQAFSFAVPVNLAVPITISFLWVMIEMAAEDKCAICEGFHGFQYIYWFTRESNALDYYKDWYNFLMPIVWFLSLASQIVIAIHMWSAASARLASTEELFINPMYSSVLVDQSLAMNRRRFNLKDELLADDEERVKKLAENDLYESLKDPTPEPTAAPDARSDETIRIFVCATMWHESKEEMIQMLKAVMRLDEDQCTRKNAQNFFELSPVITDYYEIEFNIFFDDAFDQGVSDDEDDRKINRFVVQLIETMDEAASNVHETIVQLKKPNLVPTPYGGRLEWTLPGQNKLIAHLKDKILIRHRKRWSQCMYMYWLLGHRIAELNIDERRKETIAMHTFILALDGDINFRPHALHLVVDLMKKNKKLGAACGRIHPIGGGPMVWYQKFEYAIGHWLQKATEHVFGCVLCSPGCFSLFRARAVMDDSVMHRYTTKPTEALHYVQYDQGEDRWLCTLLLQQGWRIEYCAASDSYTHAPEGFGEFYTQRRRWAPSTTANILDLLGDYKHTVHCNTDISRPYILYQAMLLVGTVLSPGTIFLMTVGAMKTVMGMSSQNSLIINIVPVLLFSIICMTVKKNDIIIFVAMILSTIYALLMLAVLVGTGLEIADKGPLTPNSIFFLGMMGSFIVAAILHPQEFACVIPLLLYMLLIPSMYMFLTIYSVTNMHIVSWGTREVKSKLTAKEAAAQAEAARLEAEAKSKKKSLLGFLDFAKFGSGSGVFTCMCCSSNRAEEESEKLLQIKDQLTKLNDSVDVFKNNSEPKVRRTSVFRRKSFQNRDQNDNFSNRLSIHEEDEDEDESTNESS</sequence>
<dbReference type="GO" id="GO:0006031">
    <property type="term" value="P:chitin biosynthetic process"/>
    <property type="evidence" value="ECO:0007669"/>
    <property type="project" value="TreeGrafter"/>
</dbReference>
<evidence type="ECO:0000313" key="17">
    <source>
        <dbReference type="Proteomes" id="UP000728032"/>
    </source>
</evidence>